<accession>A0A6A6KY91</accession>
<name>A0A6A6KY91_HEVBR</name>
<dbReference type="AlphaFoldDB" id="A0A6A6KY91"/>
<organism evidence="1 2">
    <name type="scientific">Hevea brasiliensis</name>
    <name type="common">Para rubber tree</name>
    <name type="synonym">Siphonia brasiliensis</name>
    <dbReference type="NCBI Taxonomy" id="3981"/>
    <lineage>
        <taxon>Eukaryota</taxon>
        <taxon>Viridiplantae</taxon>
        <taxon>Streptophyta</taxon>
        <taxon>Embryophyta</taxon>
        <taxon>Tracheophyta</taxon>
        <taxon>Spermatophyta</taxon>
        <taxon>Magnoliopsida</taxon>
        <taxon>eudicotyledons</taxon>
        <taxon>Gunneridae</taxon>
        <taxon>Pentapetalae</taxon>
        <taxon>rosids</taxon>
        <taxon>fabids</taxon>
        <taxon>Malpighiales</taxon>
        <taxon>Euphorbiaceae</taxon>
        <taxon>Crotonoideae</taxon>
        <taxon>Micrandreae</taxon>
        <taxon>Hevea</taxon>
    </lineage>
</organism>
<evidence type="ECO:0000313" key="2">
    <source>
        <dbReference type="Proteomes" id="UP000467840"/>
    </source>
</evidence>
<dbReference type="GO" id="GO:0003677">
    <property type="term" value="F:DNA binding"/>
    <property type="evidence" value="ECO:0007669"/>
    <property type="project" value="TreeGrafter"/>
</dbReference>
<dbReference type="InterPro" id="IPR029063">
    <property type="entry name" value="SAM-dependent_MTases_sf"/>
</dbReference>
<evidence type="ECO:0000313" key="1">
    <source>
        <dbReference type="EMBL" id="KAF2294010.1"/>
    </source>
</evidence>
<gene>
    <name evidence="1" type="ORF">GH714_006371</name>
</gene>
<reference evidence="1 2" key="1">
    <citation type="journal article" date="2020" name="Mol. Plant">
        <title>The Chromosome-Based Rubber Tree Genome Provides New Insights into Spurge Genome Evolution and Rubber Biosynthesis.</title>
        <authorList>
            <person name="Liu J."/>
            <person name="Shi C."/>
            <person name="Shi C.C."/>
            <person name="Li W."/>
            <person name="Zhang Q.J."/>
            <person name="Zhang Y."/>
            <person name="Li K."/>
            <person name="Lu H.F."/>
            <person name="Shi C."/>
            <person name="Zhu S.T."/>
            <person name="Xiao Z.Y."/>
            <person name="Nan H."/>
            <person name="Yue Y."/>
            <person name="Zhu X.G."/>
            <person name="Wu Y."/>
            <person name="Hong X.N."/>
            <person name="Fan G.Y."/>
            <person name="Tong Y."/>
            <person name="Zhang D."/>
            <person name="Mao C.L."/>
            <person name="Liu Y.L."/>
            <person name="Hao S.J."/>
            <person name="Liu W.Q."/>
            <person name="Lv M.Q."/>
            <person name="Zhang H.B."/>
            <person name="Liu Y."/>
            <person name="Hu-Tang G.R."/>
            <person name="Wang J.P."/>
            <person name="Wang J.H."/>
            <person name="Sun Y.H."/>
            <person name="Ni S.B."/>
            <person name="Chen W.B."/>
            <person name="Zhang X.C."/>
            <person name="Jiao Y.N."/>
            <person name="Eichler E.E."/>
            <person name="Li G.H."/>
            <person name="Liu X."/>
            <person name="Gao L.Z."/>
        </authorList>
    </citation>
    <scope>NUCLEOTIDE SEQUENCE [LARGE SCALE GENOMIC DNA]</scope>
    <source>
        <strain evidence="2">cv. GT1</strain>
        <tissue evidence="1">Leaf</tissue>
    </source>
</reference>
<dbReference type="PANTHER" id="PTHR10629">
    <property type="entry name" value="CYTOSINE-SPECIFIC METHYLTRANSFERASE"/>
    <property type="match status" value="1"/>
</dbReference>
<keyword evidence="2" id="KW-1185">Reference proteome</keyword>
<dbReference type="SUPFAM" id="SSF53335">
    <property type="entry name" value="S-adenosyl-L-methionine-dependent methyltransferases"/>
    <property type="match status" value="1"/>
</dbReference>
<dbReference type="GO" id="GO:0005634">
    <property type="term" value="C:nucleus"/>
    <property type="evidence" value="ECO:0007669"/>
    <property type="project" value="TreeGrafter"/>
</dbReference>
<protein>
    <submittedName>
        <fullName evidence="1">Uncharacterized protein</fullName>
    </submittedName>
</protein>
<dbReference type="PANTHER" id="PTHR10629:SF52">
    <property type="entry name" value="DNA (CYTOSINE-5)-METHYLTRANSFERASE 1"/>
    <property type="match status" value="1"/>
</dbReference>
<comment type="caution">
    <text evidence="1">The sequence shown here is derived from an EMBL/GenBank/DDBJ whole genome shotgun (WGS) entry which is preliminary data.</text>
</comment>
<dbReference type="Gene3D" id="3.90.120.10">
    <property type="entry name" value="DNA Methylase, subunit A, domain 2"/>
    <property type="match status" value="1"/>
</dbReference>
<sequence>MKQNNRQSSVPPSKLYIKINENEIANDYPLHTYYKTSVEEIDEFLAICNDGTPSYGGADINMMIFGSGNVIQDADGSEYCLDDSSNQSSSACVEVYYSEYLMTVPIVAIQGKCEVRKKHDLPPLDSPAIFEHIIFCEHVKLSTGEVVDLVPWCLPNTAKRHNQWKGLFGRLDWEGNFPTSVTDPQPMGKVGMCFHPEQDRIVTVRECARSQVSYFSFSRAKALPSPLLTPVIITVLPPELAPAAPAAALLTAQTTPFSSHLQQRQTAKGNEMIQMEGSVFEVSMVKAFAALRAIATLWFTYPMADSRCTPGSLIWLAS</sequence>
<dbReference type="InterPro" id="IPR050390">
    <property type="entry name" value="C5-Methyltransferase"/>
</dbReference>
<dbReference type="GO" id="GO:0003886">
    <property type="term" value="F:DNA (cytosine-5-)-methyltransferase activity"/>
    <property type="evidence" value="ECO:0007669"/>
    <property type="project" value="TreeGrafter"/>
</dbReference>
<proteinExistence type="predicted"/>
<dbReference type="FunFam" id="3.90.120.10:FF:000002">
    <property type="entry name" value="DNA (cytosine-5)-methyltransferase"/>
    <property type="match status" value="1"/>
</dbReference>
<dbReference type="Proteomes" id="UP000467840">
    <property type="component" value="Chromosome 7"/>
</dbReference>
<dbReference type="EMBL" id="JAAGAX010000013">
    <property type="protein sequence ID" value="KAF2294010.1"/>
    <property type="molecule type" value="Genomic_DNA"/>
</dbReference>
<dbReference type="GO" id="GO:0044027">
    <property type="term" value="P:negative regulation of gene expression via chromosomal CpG island methylation"/>
    <property type="evidence" value="ECO:0007669"/>
    <property type="project" value="TreeGrafter"/>
</dbReference>